<dbReference type="Proteomes" id="UP001281147">
    <property type="component" value="Unassembled WGS sequence"/>
</dbReference>
<sequence>MPELIGLPLDVKTLIFSYIRRRSDVKTLYETCKDFYDIVIPRIYRSIRLKESVPISTLCAFLNLENRALVHVRHIEIGCRRNEGPRGLRERPSLVGKSAAQRHPSVLQVRASHSQTRTLLTALQHRHDQADQKIYHAGAAPATTQASDPTLRVERTRGWLECAERPQRRSSWSTRTTTSDMPLEIRVDLKAYCNSRKLKPTDELHRATASENIVNTLIGEGDPGVDERRSQSSRTTKEQI</sequence>
<comment type="caution">
    <text evidence="1">The sequence shown here is derived from an EMBL/GenBank/DDBJ whole genome shotgun (WGS) entry which is preliminary data.</text>
</comment>
<proteinExistence type="predicted"/>
<protein>
    <submittedName>
        <fullName evidence="1">Uncharacterized protein</fullName>
    </submittedName>
</protein>
<reference evidence="1" key="1">
    <citation type="submission" date="2023-07" db="EMBL/GenBank/DDBJ databases">
        <title>Black Yeasts Isolated from many extreme environments.</title>
        <authorList>
            <person name="Coleine C."/>
            <person name="Stajich J.E."/>
            <person name="Selbmann L."/>
        </authorList>
    </citation>
    <scope>NUCLEOTIDE SEQUENCE</scope>
    <source>
        <strain evidence="1">CCFEE 5714</strain>
    </source>
</reference>
<keyword evidence="2" id="KW-1185">Reference proteome</keyword>
<dbReference type="EMBL" id="JAUTXU010000009">
    <property type="protein sequence ID" value="KAK3723528.1"/>
    <property type="molecule type" value="Genomic_DNA"/>
</dbReference>
<name>A0ACC3NV25_9PEZI</name>
<accession>A0ACC3NV25</accession>
<evidence type="ECO:0000313" key="1">
    <source>
        <dbReference type="EMBL" id="KAK3723528.1"/>
    </source>
</evidence>
<organism evidence="1 2">
    <name type="scientific">Vermiconidia calcicola</name>
    <dbReference type="NCBI Taxonomy" id="1690605"/>
    <lineage>
        <taxon>Eukaryota</taxon>
        <taxon>Fungi</taxon>
        <taxon>Dikarya</taxon>
        <taxon>Ascomycota</taxon>
        <taxon>Pezizomycotina</taxon>
        <taxon>Dothideomycetes</taxon>
        <taxon>Dothideomycetidae</taxon>
        <taxon>Mycosphaerellales</taxon>
        <taxon>Extremaceae</taxon>
        <taxon>Vermiconidia</taxon>
    </lineage>
</organism>
<evidence type="ECO:0000313" key="2">
    <source>
        <dbReference type="Proteomes" id="UP001281147"/>
    </source>
</evidence>
<gene>
    <name evidence="1" type="ORF">LTR37_001780</name>
</gene>